<dbReference type="RefSeq" id="WP_269964816.1">
    <property type="nucleotide sequence ID" value="NZ_JAKMUS010000002.1"/>
</dbReference>
<dbReference type="EMBL" id="JAKMUS010000002">
    <property type="protein sequence ID" value="MCZ9293364.1"/>
    <property type="molecule type" value="Genomic_DNA"/>
</dbReference>
<dbReference type="SUPFAM" id="SSF47240">
    <property type="entry name" value="Ferritin-like"/>
    <property type="match status" value="1"/>
</dbReference>
<evidence type="ECO:0000256" key="1">
    <source>
        <dbReference type="SAM" id="SignalP"/>
    </source>
</evidence>
<proteinExistence type="predicted"/>
<keyword evidence="1" id="KW-0732">Signal</keyword>
<dbReference type="InterPro" id="IPR009078">
    <property type="entry name" value="Ferritin-like_SF"/>
</dbReference>
<keyword evidence="4" id="KW-1185">Reference proteome</keyword>
<evidence type="ECO:0000313" key="4">
    <source>
        <dbReference type="Proteomes" id="UP001146468"/>
    </source>
</evidence>
<feature type="signal peptide" evidence="1">
    <location>
        <begin position="1"/>
        <end position="21"/>
    </location>
</feature>
<dbReference type="AlphaFoldDB" id="A0A9X3LSI9"/>
<feature type="chain" id="PRO_5040948012" evidence="1">
    <location>
        <begin position="22"/>
        <end position="264"/>
    </location>
</feature>
<dbReference type="InterPro" id="IPR012347">
    <property type="entry name" value="Ferritin-like"/>
</dbReference>
<reference evidence="3" key="1">
    <citation type="submission" date="2022-02" db="EMBL/GenBank/DDBJ databases">
        <title>Corynebacterium sp. from urogenital microbiome.</title>
        <authorList>
            <person name="Cappelli E.A."/>
            <person name="Ribeiro T.G."/>
            <person name="Peixe L."/>
        </authorList>
    </citation>
    <scope>NUCLEOTIDE SEQUENCE</scope>
    <source>
        <strain evidence="3">C8Ua_172</strain>
    </source>
</reference>
<dbReference type="InterPro" id="IPR029447">
    <property type="entry name" value="DUF4439"/>
</dbReference>
<protein>
    <submittedName>
        <fullName evidence="3">DUF4439 domain-containing protein</fullName>
    </submittedName>
</protein>
<evidence type="ECO:0000313" key="3">
    <source>
        <dbReference type="EMBL" id="MCZ9293364.1"/>
    </source>
</evidence>
<organism evidence="3 4">
    <name type="scientific">Corynebacterium meitnerae</name>
    <dbReference type="NCBI Taxonomy" id="2913498"/>
    <lineage>
        <taxon>Bacteria</taxon>
        <taxon>Bacillati</taxon>
        <taxon>Actinomycetota</taxon>
        <taxon>Actinomycetes</taxon>
        <taxon>Mycobacteriales</taxon>
        <taxon>Corynebacteriaceae</taxon>
        <taxon>Corynebacterium</taxon>
    </lineage>
</organism>
<evidence type="ECO:0000259" key="2">
    <source>
        <dbReference type="Pfam" id="PF14530"/>
    </source>
</evidence>
<dbReference type="Proteomes" id="UP001146468">
    <property type="component" value="Unassembled WGS sequence"/>
</dbReference>
<comment type="caution">
    <text evidence="3">The sequence shown here is derived from an EMBL/GenBank/DDBJ whole genome shotgun (WGS) entry which is preliminary data.</text>
</comment>
<feature type="domain" description="DUF4439" evidence="2">
    <location>
        <begin position="151"/>
        <end position="257"/>
    </location>
</feature>
<name>A0A9X3LSI9_9CORY</name>
<dbReference type="Pfam" id="PF14530">
    <property type="entry name" value="DUF4439"/>
    <property type="match status" value="1"/>
</dbReference>
<accession>A0A9X3LSI9</accession>
<sequence>MKSPRLAIICIAAALPLAACSPVDIFGPHANGTIMELAKQASADRMDGEGEWSELRATHAEQLQEEARRLCGTDDSGQVPSSCNVTYGDTDLPASSDARALVTQTAEAAGKVPEESRDLIIAQAIDAVATAQLDIENPTPINEKDTDALEAAQQLISAEYAAEFGLDIASAYADDALQARIDELRVLHDARLAVLHHAFPNAELPSREAGYEVPGGSPTTTEEAVAFVDALESDLITRWRAAAANADSPEWRELAILLAGHASR</sequence>
<gene>
    <name evidence="3" type="ORF">L8U60_02510</name>
</gene>
<dbReference type="Gene3D" id="1.20.1260.10">
    <property type="match status" value="1"/>
</dbReference>